<accession>A0A6A5ZDR5</accession>
<evidence type="ECO:0000313" key="3">
    <source>
        <dbReference type="Proteomes" id="UP000799770"/>
    </source>
</evidence>
<reference evidence="2" key="1">
    <citation type="journal article" date="2020" name="Stud. Mycol.">
        <title>101 Dothideomycetes genomes: a test case for predicting lifestyles and emergence of pathogens.</title>
        <authorList>
            <person name="Haridas S."/>
            <person name="Albert R."/>
            <person name="Binder M."/>
            <person name="Bloem J."/>
            <person name="Labutti K."/>
            <person name="Salamov A."/>
            <person name="Andreopoulos B."/>
            <person name="Baker S."/>
            <person name="Barry K."/>
            <person name="Bills G."/>
            <person name="Bluhm B."/>
            <person name="Cannon C."/>
            <person name="Castanera R."/>
            <person name="Culley D."/>
            <person name="Daum C."/>
            <person name="Ezra D."/>
            <person name="Gonzalez J."/>
            <person name="Henrissat B."/>
            <person name="Kuo A."/>
            <person name="Liang C."/>
            <person name="Lipzen A."/>
            <person name="Lutzoni F."/>
            <person name="Magnuson J."/>
            <person name="Mondo S."/>
            <person name="Nolan M."/>
            <person name="Ohm R."/>
            <person name="Pangilinan J."/>
            <person name="Park H.-J."/>
            <person name="Ramirez L."/>
            <person name="Alfaro M."/>
            <person name="Sun H."/>
            <person name="Tritt A."/>
            <person name="Yoshinaga Y."/>
            <person name="Zwiers L.-H."/>
            <person name="Turgeon B."/>
            <person name="Goodwin S."/>
            <person name="Spatafora J."/>
            <person name="Crous P."/>
            <person name="Grigoriev I."/>
        </authorList>
    </citation>
    <scope>NUCLEOTIDE SEQUENCE</scope>
    <source>
        <strain evidence="2">CBS 627.86</strain>
    </source>
</reference>
<feature type="compositionally biased region" description="Low complexity" evidence="1">
    <location>
        <begin position="10"/>
        <end position="26"/>
    </location>
</feature>
<gene>
    <name evidence="2" type="ORF">BDV96DRAFT_598469</name>
</gene>
<dbReference type="Proteomes" id="UP000799770">
    <property type="component" value="Unassembled WGS sequence"/>
</dbReference>
<feature type="region of interest" description="Disordered" evidence="1">
    <location>
        <begin position="1"/>
        <end position="27"/>
    </location>
</feature>
<feature type="compositionally biased region" description="Basic and acidic residues" evidence="1">
    <location>
        <begin position="99"/>
        <end position="116"/>
    </location>
</feature>
<keyword evidence="3" id="KW-1185">Reference proteome</keyword>
<dbReference type="EMBL" id="ML977320">
    <property type="protein sequence ID" value="KAF2116581.1"/>
    <property type="molecule type" value="Genomic_DNA"/>
</dbReference>
<organism evidence="2 3">
    <name type="scientific">Lophiotrema nucula</name>
    <dbReference type="NCBI Taxonomy" id="690887"/>
    <lineage>
        <taxon>Eukaryota</taxon>
        <taxon>Fungi</taxon>
        <taxon>Dikarya</taxon>
        <taxon>Ascomycota</taxon>
        <taxon>Pezizomycotina</taxon>
        <taxon>Dothideomycetes</taxon>
        <taxon>Pleosporomycetidae</taxon>
        <taxon>Pleosporales</taxon>
        <taxon>Lophiotremataceae</taxon>
        <taxon>Lophiotrema</taxon>
    </lineage>
</organism>
<name>A0A6A5ZDR5_9PLEO</name>
<proteinExistence type="predicted"/>
<dbReference type="AlphaFoldDB" id="A0A6A5ZDR5"/>
<feature type="region of interest" description="Disordered" evidence="1">
    <location>
        <begin position="92"/>
        <end position="143"/>
    </location>
</feature>
<protein>
    <submittedName>
        <fullName evidence="2">Uncharacterized protein</fullName>
    </submittedName>
</protein>
<sequence>MPTHYYLHGASRPAPAAKPSAPSPAAHRLSRAGLCQGERACSLLRRENASRSGSTPADAVWEKPQRSTSATCCGRLSLECSSAHRRQEVDAACHGSAAQRREDSNVRLHTGARERGAGAVAQRAHKACGQREGGPARKKCNDAADAELRPAPLSARWVGALRE</sequence>
<evidence type="ECO:0000256" key="1">
    <source>
        <dbReference type="SAM" id="MobiDB-lite"/>
    </source>
</evidence>
<evidence type="ECO:0000313" key="2">
    <source>
        <dbReference type="EMBL" id="KAF2116581.1"/>
    </source>
</evidence>